<comment type="similarity">
    <text evidence="5">Belongs to the creatininase superfamily.</text>
</comment>
<evidence type="ECO:0000313" key="6">
    <source>
        <dbReference type="EMBL" id="VXD15811.1"/>
    </source>
</evidence>
<dbReference type="SUPFAM" id="SSF102215">
    <property type="entry name" value="Creatininase"/>
    <property type="match status" value="1"/>
</dbReference>
<evidence type="ECO:0000256" key="2">
    <source>
        <dbReference type="ARBA" id="ARBA00022723"/>
    </source>
</evidence>
<dbReference type="Proteomes" id="UP000184550">
    <property type="component" value="Unassembled WGS sequence"/>
</dbReference>
<gene>
    <name evidence="6" type="ORF">PL8927_50238</name>
</gene>
<proteinExistence type="inferred from homology"/>
<dbReference type="GO" id="GO:0046872">
    <property type="term" value="F:metal ion binding"/>
    <property type="evidence" value="ECO:0007669"/>
    <property type="project" value="UniProtKB-KW"/>
</dbReference>
<dbReference type="PANTHER" id="PTHR35005">
    <property type="entry name" value="3-DEHYDRO-SCYLLO-INOSOSE HYDROLASE"/>
    <property type="match status" value="1"/>
</dbReference>
<comment type="caution">
    <text evidence="6">The sequence shown here is derived from an EMBL/GenBank/DDBJ whole genome shotgun (WGS) entry which is preliminary data.</text>
</comment>
<dbReference type="AlphaFoldDB" id="A0A7Z9DYJ3"/>
<keyword evidence="2" id="KW-0479">Metal-binding</keyword>
<name>A0A7Z9DYJ3_9CYAN</name>
<dbReference type="Gene3D" id="3.40.50.10310">
    <property type="entry name" value="Creatininase"/>
    <property type="match status" value="1"/>
</dbReference>
<dbReference type="GO" id="GO:0016811">
    <property type="term" value="F:hydrolase activity, acting on carbon-nitrogen (but not peptide) bonds, in linear amides"/>
    <property type="evidence" value="ECO:0007669"/>
    <property type="project" value="TreeGrafter"/>
</dbReference>
<evidence type="ECO:0000313" key="7">
    <source>
        <dbReference type="Proteomes" id="UP000184550"/>
    </source>
</evidence>
<keyword evidence="7" id="KW-1185">Reference proteome</keyword>
<evidence type="ECO:0000256" key="5">
    <source>
        <dbReference type="ARBA" id="ARBA00024029"/>
    </source>
</evidence>
<accession>A0A7Z9DYJ3</accession>
<organism evidence="6 7">
    <name type="scientific">Planktothrix serta PCC 8927</name>
    <dbReference type="NCBI Taxonomy" id="671068"/>
    <lineage>
        <taxon>Bacteria</taxon>
        <taxon>Bacillati</taxon>
        <taxon>Cyanobacteriota</taxon>
        <taxon>Cyanophyceae</taxon>
        <taxon>Oscillatoriophycideae</taxon>
        <taxon>Oscillatoriales</taxon>
        <taxon>Microcoleaceae</taxon>
        <taxon>Planktothrix</taxon>
    </lineage>
</organism>
<dbReference type="InterPro" id="IPR003785">
    <property type="entry name" value="Creatininase/forma_Hydrolase"/>
</dbReference>
<comment type="cofactor">
    <cofactor evidence="1">
        <name>Zn(2+)</name>
        <dbReference type="ChEBI" id="CHEBI:29105"/>
    </cofactor>
</comment>
<evidence type="ECO:0000256" key="3">
    <source>
        <dbReference type="ARBA" id="ARBA00022801"/>
    </source>
</evidence>
<keyword evidence="4" id="KW-0862">Zinc</keyword>
<evidence type="ECO:0000256" key="4">
    <source>
        <dbReference type="ARBA" id="ARBA00022833"/>
    </source>
</evidence>
<dbReference type="EMBL" id="CZCU02000124">
    <property type="protein sequence ID" value="VXD15811.1"/>
    <property type="molecule type" value="Genomic_DNA"/>
</dbReference>
<dbReference type="PANTHER" id="PTHR35005:SF1">
    <property type="entry name" value="2-AMINO-5-FORMYLAMINO-6-RIBOSYLAMINOPYRIMIDIN-4(3H)-ONE 5'-MONOPHOSPHATE DEFORMYLASE"/>
    <property type="match status" value="1"/>
</dbReference>
<reference evidence="6" key="1">
    <citation type="submission" date="2019-10" db="EMBL/GenBank/DDBJ databases">
        <authorList>
            <consortium name="Genoscope - CEA"/>
            <person name="William W."/>
        </authorList>
    </citation>
    <scope>NUCLEOTIDE SEQUENCE [LARGE SCALE GENOMIC DNA]</scope>
    <source>
        <strain evidence="6">BBR_PRJEB10992</strain>
    </source>
</reference>
<dbReference type="InterPro" id="IPR024087">
    <property type="entry name" value="Creatininase-like_sf"/>
</dbReference>
<sequence>MLNLLNPNFEPMMHNFIPPERFFPYLTWTEIESMADKSNVVILQPIGAIEQHGPHLPLIVDAAIATAVTGHALAQLNDNIPAYALPTIYYGKSNEHWHFPGTITLSSQTLTAVLMELGESLYRAGFRKLAFINGHGGQPQILEMVARDLHQQYEDFSVFPLFVWRVSNVARELLTPKELELGIHAGDAETSLMLSLLPEQVKMEKAVCEYPQGLPENSLLSMEGKLPFAWVTQDLTKSGVLGDATVATKEKGDRILASLVNSWVKVIEDLYKFKQPQRFRD</sequence>
<dbReference type="Pfam" id="PF02633">
    <property type="entry name" value="Creatininase"/>
    <property type="match status" value="1"/>
</dbReference>
<protein>
    <submittedName>
        <fullName evidence="6">Creatininase</fullName>
    </submittedName>
</protein>
<evidence type="ECO:0000256" key="1">
    <source>
        <dbReference type="ARBA" id="ARBA00001947"/>
    </source>
</evidence>
<keyword evidence="3" id="KW-0378">Hydrolase</keyword>
<dbReference type="GO" id="GO:0009231">
    <property type="term" value="P:riboflavin biosynthetic process"/>
    <property type="evidence" value="ECO:0007669"/>
    <property type="project" value="TreeGrafter"/>
</dbReference>